<name>A0A8G2BFI9_9PROT</name>
<protein>
    <submittedName>
        <fullName evidence="1">Uncharacterized protein</fullName>
    </submittedName>
</protein>
<organism evidence="1 2">
    <name type="scientific">Thalassobaculum litoreum DSM 18839</name>
    <dbReference type="NCBI Taxonomy" id="1123362"/>
    <lineage>
        <taxon>Bacteria</taxon>
        <taxon>Pseudomonadati</taxon>
        <taxon>Pseudomonadota</taxon>
        <taxon>Alphaproteobacteria</taxon>
        <taxon>Rhodospirillales</taxon>
        <taxon>Thalassobaculaceae</taxon>
        <taxon>Thalassobaculum</taxon>
    </lineage>
</organism>
<dbReference type="Proteomes" id="UP000198615">
    <property type="component" value="Unassembled WGS sequence"/>
</dbReference>
<reference evidence="1 2" key="1">
    <citation type="submission" date="2016-10" db="EMBL/GenBank/DDBJ databases">
        <authorList>
            <person name="Varghese N."/>
            <person name="Submissions S."/>
        </authorList>
    </citation>
    <scope>NUCLEOTIDE SEQUENCE [LARGE SCALE GENOMIC DNA]</scope>
    <source>
        <strain evidence="1 2">DSM 18839</strain>
    </source>
</reference>
<keyword evidence="2" id="KW-1185">Reference proteome</keyword>
<evidence type="ECO:0000313" key="1">
    <source>
        <dbReference type="EMBL" id="SDF39778.1"/>
    </source>
</evidence>
<dbReference type="AlphaFoldDB" id="A0A8G2BFI9"/>
<dbReference type="OrthoDB" id="9999819at2"/>
<accession>A0A8G2BFI9</accession>
<gene>
    <name evidence="1" type="ORF">SAMN05660686_01156</name>
</gene>
<sequence>MSLFARLAREAVRRAASDPRLRAKAAEIAGEAARRARPTVENAGRHIVETARETSSSGSFADDPIGYARRFRAKLLPPEDDRSR</sequence>
<evidence type="ECO:0000313" key="2">
    <source>
        <dbReference type="Proteomes" id="UP000198615"/>
    </source>
</evidence>
<proteinExistence type="predicted"/>
<dbReference type="EMBL" id="FNBW01000003">
    <property type="protein sequence ID" value="SDF39778.1"/>
    <property type="molecule type" value="Genomic_DNA"/>
</dbReference>
<dbReference type="RefSeq" id="WP_028795610.1">
    <property type="nucleotide sequence ID" value="NZ_FNBW01000003.1"/>
</dbReference>
<comment type="caution">
    <text evidence="1">The sequence shown here is derived from an EMBL/GenBank/DDBJ whole genome shotgun (WGS) entry which is preliminary data.</text>
</comment>